<evidence type="ECO:0000256" key="2">
    <source>
        <dbReference type="ARBA" id="ARBA00023015"/>
    </source>
</evidence>
<evidence type="ECO:0000313" key="7">
    <source>
        <dbReference type="Proteomes" id="UP000035080"/>
    </source>
</evidence>
<dbReference type="SUPFAM" id="SSF46785">
    <property type="entry name" value="Winged helix' DNA-binding domain"/>
    <property type="match status" value="1"/>
</dbReference>
<accession>A0ABX6HVN7</accession>
<dbReference type="Proteomes" id="UP000035080">
    <property type="component" value="Chromosome"/>
</dbReference>
<dbReference type="Gene3D" id="1.10.10.10">
    <property type="entry name" value="Winged helix-like DNA-binding domain superfamily/Winged helix DNA-binding domain"/>
    <property type="match status" value="1"/>
</dbReference>
<dbReference type="PRINTS" id="PR00039">
    <property type="entry name" value="HTHLYSR"/>
</dbReference>
<dbReference type="RefSeq" id="WP_039369504.1">
    <property type="nucleotide sequence ID" value="NZ_CP047385.1"/>
</dbReference>
<proteinExistence type="inferred from homology"/>
<dbReference type="InterPro" id="IPR050176">
    <property type="entry name" value="LTTR"/>
</dbReference>
<comment type="similarity">
    <text evidence="1">Belongs to the LysR transcriptional regulatory family.</text>
</comment>
<evidence type="ECO:0000259" key="5">
    <source>
        <dbReference type="PROSITE" id="PS50931"/>
    </source>
</evidence>
<dbReference type="Gene3D" id="3.40.190.10">
    <property type="entry name" value="Periplasmic binding protein-like II"/>
    <property type="match status" value="2"/>
</dbReference>
<name>A0ABX6HVN7_9BURK</name>
<dbReference type="InterPro" id="IPR000847">
    <property type="entry name" value="LysR_HTH_N"/>
</dbReference>
<dbReference type="InterPro" id="IPR005119">
    <property type="entry name" value="LysR_subst-bd"/>
</dbReference>
<keyword evidence="3" id="KW-0238">DNA-binding</keyword>
<organism evidence="6 7">
    <name type="scientific">Pandoraea fibrosis</name>
    <dbReference type="NCBI Taxonomy" id="1891094"/>
    <lineage>
        <taxon>Bacteria</taxon>
        <taxon>Pseudomonadati</taxon>
        <taxon>Pseudomonadota</taxon>
        <taxon>Betaproteobacteria</taxon>
        <taxon>Burkholderiales</taxon>
        <taxon>Burkholderiaceae</taxon>
        <taxon>Pandoraea</taxon>
    </lineage>
</organism>
<dbReference type="PANTHER" id="PTHR30579">
    <property type="entry name" value="TRANSCRIPTIONAL REGULATOR"/>
    <property type="match status" value="1"/>
</dbReference>
<dbReference type="InterPro" id="IPR036388">
    <property type="entry name" value="WH-like_DNA-bd_sf"/>
</dbReference>
<keyword evidence="4" id="KW-0804">Transcription</keyword>
<feature type="domain" description="HTH lysR-type" evidence="5">
    <location>
        <begin position="6"/>
        <end position="63"/>
    </location>
</feature>
<sequence length="293" mass="31766">MAQPNLDMDALRTLLATQKLGGLNRAAERIGRSQSAVSQQMRKLEEQVGMPMFRRQGRGLVLTETGELILSYAHRILELNDEAIRAVRGASIEGVVRFGLPGDFAETWLPKALGQFKKTHPRVRVDVAVERNGMLLERLDRGELDLVLAMGYEHRPDAERLATLPMTWIGPAGSGVVLTPGVPLDLALYNPPCFFRRAGISALDSANISWRLAYTTASLRSLWSGVEAGLGVTLRTASGMPSTLRRLGEKDGLPPLPSVDLCLHAATDDISPALAQLKRAVVENATANLNGDA</sequence>
<reference evidence="6 7" key="1">
    <citation type="journal article" date="2015" name="Genome Announc.">
        <title>Genome Sequences of Two Pandoraea pnomenusa Isolates Recovered 11 Months Apart from a Cystic Fibrosis Patient.</title>
        <authorList>
            <person name="Ee R."/>
            <person name="Ambrose M."/>
            <person name="Lazenby J."/>
            <person name="Williams P."/>
            <person name="Chan K.G."/>
            <person name="Roddam L."/>
        </authorList>
    </citation>
    <scope>NUCLEOTIDE SEQUENCE [LARGE SCALE GENOMIC DNA]</scope>
    <source>
        <strain evidence="6 7">6399</strain>
    </source>
</reference>
<keyword evidence="7" id="KW-1185">Reference proteome</keyword>
<dbReference type="PROSITE" id="PS50931">
    <property type="entry name" value="HTH_LYSR"/>
    <property type="match status" value="1"/>
</dbReference>
<dbReference type="EMBL" id="CP047385">
    <property type="protein sequence ID" value="QHF14627.1"/>
    <property type="molecule type" value="Genomic_DNA"/>
</dbReference>
<dbReference type="PANTHER" id="PTHR30579:SF7">
    <property type="entry name" value="HTH-TYPE TRANSCRIPTIONAL REGULATOR LRHA-RELATED"/>
    <property type="match status" value="1"/>
</dbReference>
<evidence type="ECO:0000256" key="4">
    <source>
        <dbReference type="ARBA" id="ARBA00023163"/>
    </source>
</evidence>
<evidence type="ECO:0000313" key="6">
    <source>
        <dbReference type="EMBL" id="QHF14627.1"/>
    </source>
</evidence>
<protein>
    <submittedName>
        <fullName evidence="6">LysR family transcriptional regulator</fullName>
    </submittedName>
</protein>
<dbReference type="SUPFAM" id="SSF53850">
    <property type="entry name" value="Periplasmic binding protein-like II"/>
    <property type="match status" value="1"/>
</dbReference>
<gene>
    <name evidence="6" type="ORF">PI93_019665</name>
</gene>
<keyword evidence="2" id="KW-0805">Transcription regulation</keyword>
<evidence type="ECO:0000256" key="3">
    <source>
        <dbReference type="ARBA" id="ARBA00023125"/>
    </source>
</evidence>
<dbReference type="Pfam" id="PF03466">
    <property type="entry name" value="LysR_substrate"/>
    <property type="match status" value="1"/>
</dbReference>
<dbReference type="InterPro" id="IPR036390">
    <property type="entry name" value="WH_DNA-bd_sf"/>
</dbReference>
<dbReference type="Pfam" id="PF00126">
    <property type="entry name" value="HTH_1"/>
    <property type="match status" value="1"/>
</dbReference>
<evidence type="ECO:0000256" key="1">
    <source>
        <dbReference type="ARBA" id="ARBA00009437"/>
    </source>
</evidence>